<dbReference type="GO" id="GO:0005525">
    <property type="term" value="F:GTP binding"/>
    <property type="evidence" value="ECO:0007669"/>
    <property type="project" value="UniProtKB-KW"/>
</dbReference>
<evidence type="ECO:0000259" key="5">
    <source>
        <dbReference type="PROSITE" id="PS51720"/>
    </source>
</evidence>
<dbReference type="Pfam" id="PF04548">
    <property type="entry name" value="AIG1"/>
    <property type="match status" value="3"/>
</dbReference>
<proteinExistence type="inferred from homology"/>
<keyword evidence="2" id="KW-0547">Nucleotide-binding</keyword>
<keyword evidence="3" id="KW-0342">GTP-binding</keyword>
<dbReference type="InterPro" id="IPR045058">
    <property type="entry name" value="GIMA/IAN/Toc"/>
</dbReference>
<feature type="compositionally biased region" description="Basic and acidic residues" evidence="4">
    <location>
        <begin position="789"/>
        <end position="805"/>
    </location>
</feature>
<feature type="domain" description="AIG1-type G" evidence="5">
    <location>
        <begin position="490"/>
        <end position="690"/>
    </location>
</feature>
<evidence type="ECO:0000256" key="3">
    <source>
        <dbReference type="ARBA" id="ARBA00023134"/>
    </source>
</evidence>
<dbReference type="Gene3D" id="3.40.50.300">
    <property type="entry name" value="P-loop containing nucleotide triphosphate hydrolases"/>
    <property type="match status" value="3"/>
</dbReference>
<dbReference type="SUPFAM" id="SSF52540">
    <property type="entry name" value="P-loop containing nucleoside triphosphate hydrolases"/>
    <property type="match status" value="2"/>
</dbReference>
<dbReference type="Proteomes" id="UP000327468">
    <property type="component" value="Chromosome 12"/>
</dbReference>
<evidence type="ECO:0000313" key="7">
    <source>
        <dbReference type="Proteomes" id="UP000327468"/>
    </source>
</evidence>
<dbReference type="InterPro" id="IPR006703">
    <property type="entry name" value="G_AIG1"/>
</dbReference>
<evidence type="ECO:0000256" key="4">
    <source>
        <dbReference type="SAM" id="MobiDB-lite"/>
    </source>
</evidence>
<gene>
    <name evidence="6" type="ORF">PHYPO_G00036920</name>
</gene>
<feature type="domain" description="AIG1-type G" evidence="5">
    <location>
        <begin position="243"/>
        <end position="442"/>
    </location>
</feature>
<organism evidence="6 7">
    <name type="scientific">Pangasianodon hypophthalmus</name>
    <name type="common">Striped catfish</name>
    <name type="synonym">Helicophagus hypophthalmus</name>
    <dbReference type="NCBI Taxonomy" id="310915"/>
    <lineage>
        <taxon>Eukaryota</taxon>
        <taxon>Metazoa</taxon>
        <taxon>Chordata</taxon>
        <taxon>Craniata</taxon>
        <taxon>Vertebrata</taxon>
        <taxon>Euteleostomi</taxon>
        <taxon>Actinopterygii</taxon>
        <taxon>Neopterygii</taxon>
        <taxon>Teleostei</taxon>
        <taxon>Ostariophysi</taxon>
        <taxon>Siluriformes</taxon>
        <taxon>Pangasiidae</taxon>
        <taxon>Pangasianodon</taxon>
    </lineage>
</organism>
<feature type="domain" description="AIG1-type G" evidence="5">
    <location>
        <begin position="15"/>
        <end position="210"/>
    </location>
</feature>
<name>A0A5N5MMQ9_PANHP</name>
<comment type="similarity">
    <text evidence="1">Belongs to the TRAFAC class TrmE-Era-EngA-EngB-Septin-like GTPase superfamily. AIG1/Toc34/Toc159-like paraseptin GTPase family. IAN subfamily.</text>
</comment>
<evidence type="ECO:0000313" key="6">
    <source>
        <dbReference type="EMBL" id="KAB5555683.1"/>
    </source>
</evidence>
<protein>
    <recommendedName>
        <fullName evidence="5">AIG1-type G domain-containing protein</fullName>
    </recommendedName>
</protein>
<evidence type="ECO:0000256" key="2">
    <source>
        <dbReference type="ARBA" id="ARBA00022741"/>
    </source>
</evidence>
<dbReference type="AlphaFoldDB" id="A0A5N5MMQ9"/>
<dbReference type="PANTHER" id="PTHR10903">
    <property type="entry name" value="GTPASE, IMAP FAMILY MEMBER-RELATED"/>
    <property type="match status" value="1"/>
</dbReference>
<dbReference type="PROSITE" id="PS51720">
    <property type="entry name" value="G_AIG1"/>
    <property type="match status" value="3"/>
</dbReference>
<reference evidence="6 7" key="1">
    <citation type="submission" date="2019-06" db="EMBL/GenBank/DDBJ databases">
        <title>A chromosome-scale genome assembly of the striped catfish, Pangasianodon hypophthalmus.</title>
        <authorList>
            <person name="Wen M."/>
            <person name="Zahm M."/>
            <person name="Roques C."/>
            <person name="Cabau C."/>
            <person name="Klopp C."/>
            <person name="Donnadieu C."/>
            <person name="Jouanno E."/>
            <person name="Avarre J.-C."/>
            <person name="Campet M."/>
            <person name="Ha T.T.T."/>
            <person name="Dugue R."/>
            <person name="Lampietro C."/>
            <person name="Louis A."/>
            <person name="Herpin A."/>
            <person name="Echchiki A."/>
            <person name="Berthelot C."/>
            <person name="Parey E."/>
            <person name="Roest-Crollius H."/>
            <person name="Braasch I."/>
            <person name="Postlethwait J."/>
            <person name="Bobe J."/>
            <person name="Montfort J."/>
            <person name="Bouchez O."/>
            <person name="Begum T."/>
            <person name="Schartl M."/>
            <person name="Guiguen Y."/>
        </authorList>
    </citation>
    <scope>NUCLEOTIDE SEQUENCE [LARGE SCALE GENOMIC DNA]</scope>
    <source>
        <strain evidence="6 7">Indonesia</strain>
        <tissue evidence="6">Blood</tissue>
    </source>
</reference>
<dbReference type="InterPro" id="IPR027417">
    <property type="entry name" value="P-loop_NTPase"/>
</dbReference>
<accession>A0A5N5MMQ9</accession>
<dbReference type="EMBL" id="VFJC01000013">
    <property type="protein sequence ID" value="KAB5555683.1"/>
    <property type="molecule type" value="Genomic_DNA"/>
</dbReference>
<keyword evidence="7" id="KW-1185">Reference proteome</keyword>
<comment type="caution">
    <text evidence="6">The sequence shown here is derived from an EMBL/GenBank/DDBJ whole genome shotgun (WGS) entry which is preliminary data.</text>
</comment>
<sequence>MTTQKMASTGDPPQESECRIILIGPSEADMASTGNTILGRDMFGSRKSSKCIKRDGEIAGRKITLVVTPNRWSSLPPIDTTERDKQEIMLSMLLCDPGPHAILLVIGEEKITKDITQSMEEHTELLGHEVWDHTILLYSYGNQHEECVRSAGEAFEQLAHKCGNRYHVLNNRNSGDSIQVIELLKKIDDMLQENKGNHCEIDRKIYLLQKWREEEDKRAEQRLLTTQNQRKMLRSKIGSTSHISEIRILLTGYQYSGKSSTGNTILAEKAFPLKRITKCVKSQGDVQGRHLTIVDTPGRWRIHQVKFTSEFFKQDIVLSATQCPPGPHILLVLVRLDTSFTENNRRAMEGHLQLFGDNVWRYTMVLFTCGDFLGETTIEQFIESEGEALQWLVQKCNNRYHVFNNKREDDRFQVSELLEKIDEVVASNGGGHFEVDQMILQEVQKKRKVAEEQARKRRLKAQEEQKGGKIASCSDSKKSDKLLMRASLSVPDLNIVLIGFERAGKTTVGNIILGKNIFPKRKTLQSVQQHGLVAGRQVVVVDTPGWDWENVLKITPVLDWQIVQSVQTPCSKVAPVVFLLAVRAALSFKEVNKRTTEEYLQLLGDCVWSHTIVLFTTGGWMEDIDIEQHIESEGDALQWLVEKCGNRYHVLDTTGKKEDVQVPELMRKIEQLVANNKDCPFQLDKKICETVERKYSIVSNQTSQRMLKDSKKYGSMIWPPPNMCDDDQSSGYSSFQSLLPGTSSTPSLRYNPTEMGQAQGIHFSKSRTLGDLCIPARSKADPDTTSLKSIRERAEEKRLKTESLK</sequence>
<dbReference type="CDD" id="cd01852">
    <property type="entry name" value="AIG1"/>
    <property type="match status" value="1"/>
</dbReference>
<dbReference type="PANTHER" id="PTHR10903:SF107">
    <property type="entry name" value="GTPASE IMAP FAMILY MEMBER 4-LIKE-RELATED"/>
    <property type="match status" value="1"/>
</dbReference>
<feature type="region of interest" description="Disordered" evidence="4">
    <location>
        <begin position="775"/>
        <end position="805"/>
    </location>
</feature>
<dbReference type="FunFam" id="3.40.50.300:FF:001809">
    <property type="entry name" value="Si:ch1073-365p7.2"/>
    <property type="match status" value="2"/>
</dbReference>
<evidence type="ECO:0000256" key="1">
    <source>
        <dbReference type="ARBA" id="ARBA00008535"/>
    </source>
</evidence>